<dbReference type="Gene3D" id="3.60.130.30">
    <property type="match status" value="1"/>
</dbReference>
<dbReference type="EMBL" id="KV417494">
    <property type="protein sequence ID" value="KZP30363.1"/>
    <property type="molecule type" value="Genomic_DNA"/>
</dbReference>
<organism evidence="2">
    <name type="scientific">Athelia psychrophila</name>
    <dbReference type="NCBI Taxonomy" id="1759441"/>
    <lineage>
        <taxon>Eukaryota</taxon>
        <taxon>Fungi</taxon>
        <taxon>Dikarya</taxon>
        <taxon>Basidiomycota</taxon>
        <taxon>Agaricomycotina</taxon>
        <taxon>Agaricomycetes</taxon>
        <taxon>Agaricomycetidae</taxon>
        <taxon>Atheliales</taxon>
        <taxon>Atheliaceae</taxon>
        <taxon>Athelia</taxon>
    </lineage>
</organism>
<proteinExistence type="predicted"/>
<dbReference type="STRING" id="436010.A0A166T8Z9"/>
<protein>
    <recommendedName>
        <fullName evidence="3">2OGFeDO JBP1/TET oxygenase domain-containing protein</fullName>
    </recommendedName>
</protein>
<evidence type="ECO:0000313" key="2">
    <source>
        <dbReference type="EMBL" id="KZP30363.1"/>
    </source>
</evidence>
<sequence>MMESHGFGYMAWDGRVPRPVTDGSGCVVANLIGKPADPNWEGVHRRATELLRKAGGRIRCTTKDMYHRRGNFRVLAQGIWYGTGMTKPANTKNTKRNARVLNSLMKSKEFRRVVSFTNSCFGTWSPRLHKYYGDMMAALCCICRCAVTALGDYDPTLGGHLILWDLKLIIEFPPGSTVLIPSAIFTHSNTAIQEGESRYSFTQYTSGGLFRWVEHGFQGEQPYHASLSNREKREEEKRKAGSEGPRQ</sequence>
<reference evidence="2" key="1">
    <citation type="journal article" date="2016" name="Mol. Biol. Evol.">
        <title>Comparative Genomics of Early-Diverging Mushroom-Forming Fungi Provides Insights into the Origins of Lignocellulose Decay Capabilities.</title>
        <authorList>
            <person name="Nagy L.G."/>
            <person name="Riley R."/>
            <person name="Tritt A."/>
            <person name="Adam C."/>
            <person name="Daum C."/>
            <person name="Floudas D."/>
            <person name="Sun H."/>
            <person name="Yadav J.S."/>
            <person name="Pangilinan J."/>
            <person name="Larsson K.H."/>
            <person name="Matsuura K."/>
            <person name="Barry K."/>
            <person name="Labutti K."/>
            <person name="Kuo R."/>
            <person name="Ohm R.A."/>
            <person name="Bhattacharya S.S."/>
            <person name="Shirouzu T."/>
            <person name="Yoshinaga Y."/>
            <person name="Martin F.M."/>
            <person name="Grigoriev I.V."/>
            <person name="Hibbett D.S."/>
        </authorList>
    </citation>
    <scope>NUCLEOTIDE SEQUENCE [LARGE SCALE GENOMIC DNA]</scope>
    <source>
        <strain evidence="2">CBS 109695</strain>
    </source>
</reference>
<dbReference type="AlphaFoldDB" id="A0A166T8Z9"/>
<evidence type="ECO:0000256" key="1">
    <source>
        <dbReference type="SAM" id="MobiDB-lite"/>
    </source>
</evidence>
<evidence type="ECO:0008006" key="3">
    <source>
        <dbReference type="Google" id="ProtNLM"/>
    </source>
</evidence>
<dbReference type="OrthoDB" id="3202607at2759"/>
<gene>
    <name evidence="2" type="ORF">FIBSPDRAFT_908068</name>
</gene>
<name>A0A166T8Z9_9AGAM</name>
<feature type="region of interest" description="Disordered" evidence="1">
    <location>
        <begin position="223"/>
        <end position="247"/>
    </location>
</feature>
<feature type="compositionally biased region" description="Basic and acidic residues" evidence="1">
    <location>
        <begin position="229"/>
        <end position="247"/>
    </location>
</feature>
<accession>A0A166T8Z9</accession>